<keyword evidence="7 10" id="KW-0067">ATP-binding</keyword>
<dbReference type="PROSITE" id="PS50011">
    <property type="entry name" value="PROTEIN_KINASE_DOM"/>
    <property type="match status" value="1"/>
</dbReference>
<dbReference type="PROSITE" id="PS00108">
    <property type="entry name" value="PROTEIN_KINASE_ST"/>
    <property type="match status" value="1"/>
</dbReference>
<dbReference type="OrthoDB" id="68483at2759"/>
<evidence type="ECO:0000256" key="2">
    <source>
        <dbReference type="ARBA" id="ARBA00022527"/>
    </source>
</evidence>
<organism evidence="14 15">
    <name type="scientific">Hermanssonia centrifuga</name>
    <dbReference type="NCBI Taxonomy" id="98765"/>
    <lineage>
        <taxon>Eukaryota</taxon>
        <taxon>Fungi</taxon>
        <taxon>Dikarya</taxon>
        <taxon>Basidiomycota</taxon>
        <taxon>Agaricomycotina</taxon>
        <taxon>Agaricomycetes</taxon>
        <taxon>Polyporales</taxon>
        <taxon>Meruliaceae</taxon>
        <taxon>Hermanssonia</taxon>
    </lineage>
</organism>
<gene>
    <name evidence="14" type="ORF">PHLCEN_2v4861</name>
</gene>
<sequence>MGLLQRFKAFIASKKAKKDKDHDIVNNLLHPIEESKGHVMITVVQNTHREVEHVFPEFMAAAIHHPEVLDLRSSLKVSVCGHKFEEGTSYISKWVLASLPEVRQAALSTAPTPRPTSPRGILIPPGLSQSTVTPGSPNPLNLYDFINIRMVGEGGFGSVYLVKHKSTGLKVALKVIDKRFCDHKNVIDEQRILQQVTIQGAKGIMEFLGSFHNERHFFLVTSYYSRGDLRTEIGRWGCMPPKLAQFYAAELLIALQSLHKLGIIHRDIKPDNVLLTADGHLVLADFGLATSIAPAGQPYVPAAAGNLFLTDVAGTLDYMSPEMWKGEPYTFSTDVWSFAVVIFLMVLGHTPFTASFDEDPIVMEYRMTDATFKDWIGIDPIDEVSRLFLQGMLDKDAYDRPTLNEAKTHSFFRGIVWDQLAQGELPVPDVGSPTTLPAEDKHTPVLAGSFGGGGVYLPSEDPSPSFNYVSPDLRLFPLQELGWQGCAKL</sequence>
<feature type="region of interest" description="Disordered" evidence="12">
    <location>
        <begin position="108"/>
        <end position="135"/>
    </location>
</feature>
<dbReference type="STRING" id="98765.A0A2R6PG99"/>
<dbReference type="FunFam" id="1.10.510.10:FF:000024">
    <property type="entry name" value="Probable serine/threonine-protein kinase cot-1"/>
    <property type="match status" value="1"/>
</dbReference>
<comment type="caution">
    <text evidence="14">The sequence shown here is derived from an EMBL/GenBank/DDBJ whole genome shotgun (WGS) entry which is preliminary data.</text>
</comment>
<evidence type="ECO:0000313" key="14">
    <source>
        <dbReference type="EMBL" id="PSR90568.1"/>
    </source>
</evidence>
<accession>A0A2R6PG99</accession>
<dbReference type="GO" id="GO:0007010">
    <property type="term" value="P:cytoskeleton organization"/>
    <property type="evidence" value="ECO:0007669"/>
    <property type="project" value="UniProtKB-ARBA"/>
</dbReference>
<dbReference type="PROSITE" id="PS00107">
    <property type="entry name" value="PROTEIN_KINASE_ATP"/>
    <property type="match status" value="1"/>
</dbReference>
<keyword evidence="2 11" id="KW-0723">Serine/threonine-protein kinase</keyword>
<feature type="domain" description="Protein kinase" evidence="13">
    <location>
        <begin position="145"/>
        <end position="412"/>
    </location>
</feature>
<feature type="binding site" evidence="10">
    <location>
        <position position="174"/>
    </location>
    <ligand>
        <name>ATP</name>
        <dbReference type="ChEBI" id="CHEBI:30616"/>
    </ligand>
</feature>
<evidence type="ECO:0000256" key="8">
    <source>
        <dbReference type="ARBA" id="ARBA00047899"/>
    </source>
</evidence>
<keyword evidence="4" id="KW-0808">Transferase</keyword>
<keyword evidence="15" id="KW-1185">Reference proteome</keyword>
<keyword evidence="3" id="KW-0597">Phosphoprotein</keyword>
<name>A0A2R6PG99_9APHY</name>
<dbReference type="Gene3D" id="3.30.200.20">
    <property type="entry name" value="Phosphorylase Kinase, domain 1"/>
    <property type="match status" value="1"/>
</dbReference>
<evidence type="ECO:0000259" key="13">
    <source>
        <dbReference type="PROSITE" id="PS50011"/>
    </source>
</evidence>
<proteinExistence type="inferred from homology"/>
<evidence type="ECO:0000256" key="3">
    <source>
        <dbReference type="ARBA" id="ARBA00022553"/>
    </source>
</evidence>
<comment type="similarity">
    <text evidence="11">Belongs to the protein kinase superfamily.</text>
</comment>
<dbReference type="GO" id="GO:0004674">
    <property type="term" value="F:protein serine/threonine kinase activity"/>
    <property type="evidence" value="ECO:0007669"/>
    <property type="project" value="UniProtKB-KW"/>
</dbReference>
<dbReference type="InterPro" id="IPR017441">
    <property type="entry name" value="Protein_kinase_ATP_BS"/>
</dbReference>
<comment type="catalytic activity">
    <reaction evidence="8">
        <text>L-threonyl-[protein] + ATP = O-phospho-L-threonyl-[protein] + ADP + H(+)</text>
        <dbReference type="Rhea" id="RHEA:46608"/>
        <dbReference type="Rhea" id="RHEA-COMP:11060"/>
        <dbReference type="Rhea" id="RHEA-COMP:11605"/>
        <dbReference type="ChEBI" id="CHEBI:15378"/>
        <dbReference type="ChEBI" id="CHEBI:30013"/>
        <dbReference type="ChEBI" id="CHEBI:30616"/>
        <dbReference type="ChEBI" id="CHEBI:61977"/>
        <dbReference type="ChEBI" id="CHEBI:456216"/>
        <dbReference type="EC" id="2.7.11.1"/>
    </reaction>
</comment>
<dbReference type="EC" id="2.7.11.1" evidence="1"/>
<evidence type="ECO:0000256" key="5">
    <source>
        <dbReference type="ARBA" id="ARBA00022741"/>
    </source>
</evidence>
<dbReference type="PANTHER" id="PTHR24356">
    <property type="entry name" value="SERINE/THREONINE-PROTEIN KINASE"/>
    <property type="match status" value="1"/>
</dbReference>
<evidence type="ECO:0000256" key="7">
    <source>
        <dbReference type="ARBA" id="ARBA00022840"/>
    </source>
</evidence>
<dbReference type="Pfam" id="PF00069">
    <property type="entry name" value="Pkinase"/>
    <property type="match status" value="1"/>
</dbReference>
<evidence type="ECO:0000256" key="11">
    <source>
        <dbReference type="RuleBase" id="RU000304"/>
    </source>
</evidence>
<comment type="catalytic activity">
    <reaction evidence="9">
        <text>L-seryl-[protein] + ATP = O-phospho-L-seryl-[protein] + ADP + H(+)</text>
        <dbReference type="Rhea" id="RHEA:17989"/>
        <dbReference type="Rhea" id="RHEA-COMP:9863"/>
        <dbReference type="Rhea" id="RHEA-COMP:11604"/>
        <dbReference type="ChEBI" id="CHEBI:15378"/>
        <dbReference type="ChEBI" id="CHEBI:29999"/>
        <dbReference type="ChEBI" id="CHEBI:30616"/>
        <dbReference type="ChEBI" id="CHEBI:83421"/>
        <dbReference type="ChEBI" id="CHEBI:456216"/>
        <dbReference type="EC" id="2.7.11.1"/>
    </reaction>
</comment>
<reference evidence="14 15" key="1">
    <citation type="submission" date="2018-02" db="EMBL/GenBank/DDBJ databases">
        <title>Genome sequence of the basidiomycete white-rot fungus Phlebia centrifuga.</title>
        <authorList>
            <person name="Granchi Z."/>
            <person name="Peng M."/>
            <person name="de Vries R.P."/>
            <person name="Hilden K."/>
            <person name="Makela M.R."/>
            <person name="Grigoriev I."/>
            <person name="Riley R."/>
        </authorList>
    </citation>
    <scope>NUCLEOTIDE SEQUENCE [LARGE SCALE GENOMIC DNA]</scope>
    <source>
        <strain evidence="14 15">FBCC195</strain>
    </source>
</reference>
<evidence type="ECO:0000256" key="6">
    <source>
        <dbReference type="ARBA" id="ARBA00022777"/>
    </source>
</evidence>
<evidence type="ECO:0000313" key="15">
    <source>
        <dbReference type="Proteomes" id="UP000186601"/>
    </source>
</evidence>
<evidence type="ECO:0000256" key="4">
    <source>
        <dbReference type="ARBA" id="ARBA00022679"/>
    </source>
</evidence>
<evidence type="ECO:0000256" key="9">
    <source>
        <dbReference type="ARBA" id="ARBA00048679"/>
    </source>
</evidence>
<dbReference type="InterPro" id="IPR050236">
    <property type="entry name" value="Ser_Thr_kinase_AGC"/>
</dbReference>
<keyword evidence="6" id="KW-0418">Kinase</keyword>
<dbReference type="InterPro" id="IPR000719">
    <property type="entry name" value="Prot_kinase_dom"/>
</dbReference>
<dbReference type="AlphaFoldDB" id="A0A2R6PG99"/>
<keyword evidence="5 10" id="KW-0547">Nucleotide-binding</keyword>
<dbReference type="EMBL" id="MLYV02000494">
    <property type="protein sequence ID" value="PSR90568.1"/>
    <property type="molecule type" value="Genomic_DNA"/>
</dbReference>
<dbReference type="InterPro" id="IPR011009">
    <property type="entry name" value="Kinase-like_dom_sf"/>
</dbReference>
<dbReference type="Proteomes" id="UP000186601">
    <property type="component" value="Unassembled WGS sequence"/>
</dbReference>
<evidence type="ECO:0000256" key="10">
    <source>
        <dbReference type="PROSITE-ProRule" id="PRU10141"/>
    </source>
</evidence>
<dbReference type="Gene3D" id="1.10.510.10">
    <property type="entry name" value="Transferase(Phosphotransferase) domain 1"/>
    <property type="match status" value="1"/>
</dbReference>
<evidence type="ECO:0000256" key="1">
    <source>
        <dbReference type="ARBA" id="ARBA00012513"/>
    </source>
</evidence>
<evidence type="ECO:0000256" key="12">
    <source>
        <dbReference type="SAM" id="MobiDB-lite"/>
    </source>
</evidence>
<dbReference type="SMART" id="SM00220">
    <property type="entry name" value="S_TKc"/>
    <property type="match status" value="1"/>
</dbReference>
<dbReference type="SUPFAM" id="SSF56112">
    <property type="entry name" value="Protein kinase-like (PK-like)"/>
    <property type="match status" value="1"/>
</dbReference>
<dbReference type="GO" id="GO:0005524">
    <property type="term" value="F:ATP binding"/>
    <property type="evidence" value="ECO:0007669"/>
    <property type="project" value="UniProtKB-UniRule"/>
</dbReference>
<protein>
    <recommendedName>
        <fullName evidence="1">non-specific serine/threonine protein kinase</fullName>
        <ecNumber evidence="1">2.7.11.1</ecNumber>
    </recommendedName>
</protein>
<dbReference type="InterPro" id="IPR008271">
    <property type="entry name" value="Ser/Thr_kinase_AS"/>
</dbReference>